<accession>A0ABW7F4R4</accession>
<reference evidence="2 3" key="1">
    <citation type="submission" date="2024-08" db="EMBL/GenBank/DDBJ databases">
        <authorList>
            <person name="Lu H."/>
        </authorList>
    </citation>
    <scope>NUCLEOTIDE SEQUENCE [LARGE SCALE GENOMIC DNA]</scope>
    <source>
        <strain evidence="2 3">LYH14W</strain>
    </source>
</reference>
<protein>
    <submittedName>
        <fullName evidence="2">Uncharacterized protein</fullName>
    </submittedName>
</protein>
<proteinExistence type="predicted"/>
<gene>
    <name evidence="2" type="ORF">ACG00Y_10185</name>
</gene>
<name>A0ABW7F4R4_9BURK</name>
<keyword evidence="1" id="KW-0812">Transmembrane</keyword>
<dbReference type="RefSeq" id="WP_394478421.1">
    <property type="nucleotide sequence ID" value="NZ_JBIGHV010000003.1"/>
</dbReference>
<feature type="transmembrane region" description="Helical" evidence="1">
    <location>
        <begin position="28"/>
        <end position="46"/>
    </location>
</feature>
<keyword evidence="1" id="KW-0472">Membrane</keyword>
<feature type="transmembrane region" description="Helical" evidence="1">
    <location>
        <begin position="5"/>
        <end position="22"/>
    </location>
</feature>
<evidence type="ECO:0000256" key="1">
    <source>
        <dbReference type="SAM" id="Phobius"/>
    </source>
</evidence>
<keyword evidence="1" id="KW-1133">Transmembrane helix</keyword>
<sequence length="90" mass="9717">MTVIAFSFIEWVWGGLCAYLLISKPEGFPLWIAGAFVAYLVAWLLYMVVQAKHGRAMEGFVLSRSEALVGGLFGAFYAAASFATWAGSSA</sequence>
<organism evidence="2 3">
    <name type="scientific">Pelomonas parva</name>
    <dbReference type="NCBI Taxonomy" id="3299032"/>
    <lineage>
        <taxon>Bacteria</taxon>
        <taxon>Pseudomonadati</taxon>
        <taxon>Pseudomonadota</taxon>
        <taxon>Betaproteobacteria</taxon>
        <taxon>Burkholderiales</taxon>
        <taxon>Sphaerotilaceae</taxon>
        <taxon>Roseateles</taxon>
    </lineage>
</organism>
<evidence type="ECO:0000313" key="2">
    <source>
        <dbReference type="EMBL" id="MFG6430283.1"/>
    </source>
</evidence>
<dbReference type="EMBL" id="JBIGHV010000003">
    <property type="protein sequence ID" value="MFG6430283.1"/>
    <property type="molecule type" value="Genomic_DNA"/>
</dbReference>
<keyword evidence="3" id="KW-1185">Reference proteome</keyword>
<dbReference type="Proteomes" id="UP001606210">
    <property type="component" value="Unassembled WGS sequence"/>
</dbReference>
<evidence type="ECO:0000313" key="3">
    <source>
        <dbReference type="Proteomes" id="UP001606210"/>
    </source>
</evidence>
<feature type="transmembrane region" description="Helical" evidence="1">
    <location>
        <begin position="67"/>
        <end position="87"/>
    </location>
</feature>
<comment type="caution">
    <text evidence="2">The sequence shown here is derived from an EMBL/GenBank/DDBJ whole genome shotgun (WGS) entry which is preliminary data.</text>
</comment>